<name>A0A1F5KTB0_9BACT</name>
<evidence type="ECO:0000256" key="1">
    <source>
        <dbReference type="SAM" id="SignalP"/>
    </source>
</evidence>
<dbReference type="SUPFAM" id="SSF51445">
    <property type="entry name" value="(Trans)glycosidases"/>
    <property type="match status" value="1"/>
</dbReference>
<protein>
    <recommendedName>
        <fullName evidence="4">Glycoside hydrolase family 5 domain-containing protein</fullName>
    </recommendedName>
</protein>
<sequence>MFKIFLFISLLIFNFTLFTSTAKAVVDSLSVPNNKFGIHIISATPDESSPAAELVNTNGDWGHITFLIESKDRNENKWQEFFNDLRRRHLIPIVRLATKPLNEHWERPYEGEEQAWADFLDSLNWPTKNRYVIIYNEPNHATEWGGVVDAKSYAQILDKMITALKIRSEDFFVMNAGFDASAPHKPPKYFDEVAFLKEMDKTVPGIFEKLDGWVSHSYPNPEFSGSPDALGRGTVRGWFWELQQLRNMGVVKNLPVFITETGWKHAEGLTYNPNLPTSDILSKYYENAYENAWNSSRIVAVTPFLLDYQEVPFDHFSFKKIDSLEYYPFYEAVKNLPKTVGRPIQVTTTELIKGEVYSSIVAGQTYSISLTFKNTGQSIWDGQVKLKTIEGGKELGIKEVAVDRQVEPDQEYTFQISLTAPQKGLFKVNLQLFSENKPFDSPPIQFTTEVKEPVILRVLSKLKWKDSPAGDYILKVSGATGESSRKVILDSSGKSQELEARYLLPDYSFEFSLERPFYHPKTIRREVKAGVNALDFGILQPALFQAILNPKELWKLLPFSN</sequence>
<keyword evidence="1" id="KW-0732">Signal</keyword>
<proteinExistence type="predicted"/>
<dbReference type="EMBL" id="MFDM01000009">
    <property type="protein sequence ID" value="OGE44064.1"/>
    <property type="molecule type" value="Genomic_DNA"/>
</dbReference>
<dbReference type="Gene3D" id="2.60.40.10">
    <property type="entry name" value="Immunoglobulins"/>
    <property type="match status" value="1"/>
</dbReference>
<gene>
    <name evidence="2" type="ORF">A3B45_05220</name>
</gene>
<dbReference type="Proteomes" id="UP000178565">
    <property type="component" value="Unassembled WGS sequence"/>
</dbReference>
<feature type="signal peptide" evidence="1">
    <location>
        <begin position="1"/>
        <end position="24"/>
    </location>
</feature>
<dbReference type="InterPro" id="IPR013783">
    <property type="entry name" value="Ig-like_fold"/>
</dbReference>
<evidence type="ECO:0000313" key="2">
    <source>
        <dbReference type="EMBL" id="OGE44064.1"/>
    </source>
</evidence>
<evidence type="ECO:0000313" key="3">
    <source>
        <dbReference type="Proteomes" id="UP000178565"/>
    </source>
</evidence>
<dbReference type="STRING" id="1797785.A3B45_05220"/>
<evidence type="ECO:0008006" key="4">
    <source>
        <dbReference type="Google" id="ProtNLM"/>
    </source>
</evidence>
<dbReference type="Gene3D" id="3.20.20.80">
    <property type="entry name" value="Glycosidases"/>
    <property type="match status" value="1"/>
</dbReference>
<organism evidence="2 3">
    <name type="scientific">Candidatus Daviesbacteria bacterium RIFCSPLOWO2_01_FULL_39_12</name>
    <dbReference type="NCBI Taxonomy" id="1797785"/>
    <lineage>
        <taxon>Bacteria</taxon>
        <taxon>Candidatus Daviesiibacteriota</taxon>
    </lineage>
</organism>
<reference evidence="2 3" key="1">
    <citation type="journal article" date="2016" name="Nat. Commun.">
        <title>Thousands of microbial genomes shed light on interconnected biogeochemical processes in an aquifer system.</title>
        <authorList>
            <person name="Anantharaman K."/>
            <person name="Brown C.T."/>
            <person name="Hug L.A."/>
            <person name="Sharon I."/>
            <person name="Castelle C.J."/>
            <person name="Probst A.J."/>
            <person name="Thomas B.C."/>
            <person name="Singh A."/>
            <person name="Wilkins M.J."/>
            <person name="Karaoz U."/>
            <person name="Brodie E.L."/>
            <person name="Williams K.H."/>
            <person name="Hubbard S.S."/>
            <person name="Banfield J.F."/>
        </authorList>
    </citation>
    <scope>NUCLEOTIDE SEQUENCE [LARGE SCALE GENOMIC DNA]</scope>
</reference>
<comment type="caution">
    <text evidence="2">The sequence shown here is derived from an EMBL/GenBank/DDBJ whole genome shotgun (WGS) entry which is preliminary data.</text>
</comment>
<accession>A0A1F5KTB0</accession>
<dbReference type="InterPro" id="IPR017853">
    <property type="entry name" value="GH"/>
</dbReference>
<feature type="chain" id="PRO_5009519145" description="Glycoside hydrolase family 5 domain-containing protein" evidence="1">
    <location>
        <begin position="25"/>
        <end position="561"/>
    </location>
</feature>
<dbReference type="AlphaFoldDB" id="A0A1F5KTB0"/>